<reference evidence="10" key="1">
    <citation type="submission" date="2010-08" db="EMBL/GenBank/DDBJ databases">
        <authorList>
            <consortium name="Caenorhabditis japonica Sequencing Consortium"/>
            <person name="Wilson R.K."/>
        </authorList>
    </citation>
    <scope>NUCLEOTIDE SEQUENCE [LARGE SCALE GENOMIC DNA]</scope>
    <source>
        <strain evidence="10">DF5081</strain>
    </source>
</reference>
<dbReference type="PANTHER" id="PTHR22883">
    <property type="entry name" value="ZINC FINGER DHHC DOMAIN CONTAINING PROTEIN"/>
    <property type="match status" value="1"/>
</dbReference>
<feature type="domain" description="Palmitoyltransferase DHHC" evidence="8">
    <location>
        <begin position="19"/>
        <end position="98"/>
    </location>
</feature>
<organism evidence="9 10">
    <name type="scientific">Caenorhabditis japonica</name>
    <dbReference type="NCBI Taxonomy" id="281687"/>
    <lineage>
        <taxon>Eukaryota</taxon>
        <taxon>Metazoa</taxon>
        <taxon>Ecdysozoa</taxon>
        <taxon>Nematoda</taxon>
        <taxon>Chromadorea</taxon>
        <taxon>Rhabditida</taxon>
        <taxon>Rhabditina</taxon>
        <taxon>Rhabditomorpha</taxon>
        <taxon>Rhabditoidea</taxon>
        <taxon>Rhabditidae</taxon>
        <taxon>Peloderinae</taxon>
        <taxon>Caenorhabditis</taxon>
    </lineage>
</organism>
<reference evidence="9" key="2">
    <citation type="submission" date="2022-06" db="UniProtKB">
        <authorList>
            <consortium name="EnsemblMetazoa"/>
        </authorList>
    </citation>
    <scope>IDENTIFICATION</scope>
    <source>
        <strain evidence="9">DF5081</strain>
    </source>
</reference>
<protein>
    <recommendedName>
        <fullName evidence="7">Palmitoyltransferase</fullName>
        <ecNumber evidence="7">2.3.1.225</ecNumber>
    </recommendedName>
</protein>
<keyword evidence="4 7" id="KW-1133">Transmembrane helix</keyword>
<comment type="catalytic activity">
    <reaction evidence="7">
        <text>L-cysteinyl-[protein] + hexadecanoyl-CoA = S-hexadecanoyl-L-cysteinyl-[protein] + CoA</text>
        <dbReference type="Rhea" id="RHEA:36683"/>
        <dbReference type="Rhea" id="RHEA-COMP:10131"/>
        <dbReference type="Rhea" id="RHEA-COMP:11032"/>
        <dbReference type="ChEBI" id="CHEBI:29950"/>
        <dbReference type="ChEBI" id="CHEBI:57287"/>
        <dbReference type="ChEBI" id="CHEBI:57379"/>
        <dbReference type="ChEBI" id="CHEBI:74151"/>
        <dbReference type="EC" id="2.3.1.225"/>
    </reaction>
</comment>
<evidence type="ECO:0000313" key="10">
    <source>
        <dbReference type="Proteomes" id="UP000005237"/>
    </source>
</evidence>
<keyword evidence="6 7" id="KW-0012">Acyltransferase</keyword>
<evidence type="ECO:0000256" key="6">
    <source>
        <dbReference type="ARBA" id="ARBA00023315"/>
    </source>
</evidence>
<feature type="transmembrane region" description="Helical" evidence="7">
    <location>
        <begin position="67"/>
        <end position="89"/>
    </location>
</feature>
<dbReference type="InterPro" id="IPR001594">
    <property type="entry name" value="Palmitoyltrfase_DHHC"/>
</dbReference>
<evidence type="ECO:0000256" key="3">
    <source>
        <dbReference type="ARBA" id="ARBA00022692"/>
    </source>
</evidence>
<name>A0A8R1HLR2_CAEJA</name>
<dbReference type="PROSITE" id="PS50216">
    <property type="entry name" value="DHHC"/>
    <property type="match status" value="1"/>
</dbReference>
<sequence>MFHYFKTRTLEPVKNPGTPQDRFCIQCNNYKGKSVSHCKACGKCIYRFDHHCPHMGQCIGAHNQASFFLFLFYLLVGTALFFLMAPTFWMDWLKTQLAFVGLPEDACWRPYCFNQYYWVMVVFNSRSPGYIL</sequence>
<dbReference type="EC" id="2.3.1.225" evidence="7"/>
<dbReference type="Pfam" id="PF01529">
    <property type="entry name" value="DHHC"/>
    <property type="match status" value="1"/>
</dbReference>
<proteinExistence type="inferred from homology"/>
<evidence type="ECO:0000256" key="5">
    <source>
        <dbReference type="ARBA" id="ARBA00023136"/>
    </source>
</evidence>
<keyword evidence="3 7" id="KW-0812">Transmembrane</keyword>
<dbReference type="GO" id="GO:0006612">
    <property type="term" value="P:protein targeting to membrane"/>
    <property type="evidence" value="ECO:0007669"/>
    <property type="project" value="TreeGrafter"/>
</dbReference>
<dbReference type="Proteomes" id="UP000005237">
    <property type="component" value="Unassembled WGS sequence"/>
</dbReference>
<keyword evidence="5 7" id="KW-0472">Membrane</keyword>
<comment type="similarity">
    <text evidence="7">Belongs to the DHHC palmitoyltransferase family.</text>
</comment>
<keyword evidence="10" id="KW-1185">Reference proteome</keyword>
<evidence type="ECO:0000256" key="4">
    <source>
        <dbReference type="ARBA" id="ARBA00022989"/>
    </source>
</evidence>
<dbReference type="AlphaFoldDB" id="A0A8R1HLR2"/>
<keyword evidence="2 7" id="KW-0808">Transferase</keyword>
<comment type="subcellular location">
    <subcellularLocation>
        <location evidence="1">Membrane</location>
        <topology evidence="1">Multi-pass membrane protein</topology>
    </subcellularLocation>
</comment>
<dbReference type="GO" id="GO:0005794">
    <property type="term" value="C:Golgi apparatus"/>
    <property type="evidence" value="ECO:0007669"/>
    <property type="project" value="TreeGrafter"/>
</dbReference>
<accession>A0A8R1HLR2</accession>
<dbReference type="GO" id="GO:0019706">
    <property type="term" value="F:protein-cysteine S-palmitoyltransferase activity"/>
    <property type="evidence" value="ECO:0007669"/>
    <property type="project" value="UniProtKB-EC"/>
</dbReference>
<evidence type="ECO:0000259" key="8">
    <source>
        <dbReference type="Pfam" id="PF01529"/>
    </source>
</evidence>
<evidence type="ECO:0000256" key="7">
    <source>
        <dbReference type="RuleBase" id="RU079119"/>
    </source>
</evidence>
<comment type="domain">
    <text evidence="7">The DHHC domain is required for palmitoyltransferase activity.</text>
</comment>
<dbReference type="PANTHER" id="PTHR22883:SF430">
    <property type="entry name" value="PALMITOYLTRANSFERASE"/>
    <property type="match status" value="1"/>
</dbReference>
<dbReference type="GO" id="GO:0005783">
    <property type="term" value="C:endoplasmic reticulum"/>
    <property type="evidence" value="ECO:0007669"/>
    <property type="project" value="TreeGrafter"/>
</dbReference>
<comment type="caution">
    <text evidence="7">Lacks conserved residue(s) required for the propagation of feature annotation.</text>
</comment>
<evidence type="ECO:0000313" key="9">
    <source>
        <dbReference type="EnsemblMetazoa" id="CJA05557.1"/>
    </source>
</evidence>
<dbReference type="GO" id="GO:0016020">
    <property type="term" value="C:membrane"/>
    <property type="evidence" value="ECO:0007669"/>
    <property type="project" value="UniProtKB-SubCell"/>
</dbReference>
<evidence type="ECO:0000256" key="2">
    <source>
        <dbReference type="ARBA" id="ARBA00022679"/>
    </source>
</evidence>
<dbReference type="InterPro" id="IPR039859">
    <property type="entry name" value="PFA4/ZDH16/20/ERF2-like"/>
</dbReference>
<dbReference type="EnsemblMetazoa" id="CJA05557.1">
    <property type="protein sequence ID" value="CJA05557.1"/>
    <property type="gene ID" value="WBGene00124761"/>
</dbReference>
<evidence type="ECO:0000256" key="1">
    <source>
        <dbReference type="ARBA" id="ARBA00004141"/>
    </source>
</evidence>